<organism evidence="2 3">
    <name type="scientific">Nocardia arthritidis</name>
    <dbReference type="NCBI Taxonomy" id="228602"/>
    <lineage>
        <taxon>Bacteria</taxon>
        <taxon>Bacillati</taxon>
        <taxon>Actinomycetota</taxon>
        <taxon>Actinomycetes</taxon>
        <taxon>Mycobacteriales</taxon>
        <taxon>Nocardiaceae</taxon>
        <taxon>Nocardia</taxon>
    </lineage>
</organism>
<reference evidence="2 3" key="1">
    <citation type="journal article" date="2019" name="ACS Chem. Biol.">
        <title>Identification and Mobilization of a Cryptic Antibiotic Biosynthesis Gene Locus from a Human-Pathogenic Nocardia Isolate.</title>
        <authorList>
            <person name="Herisse M."/>
            <person name="Ishida K."/>
            <person name="Porter J.L."/>
            <person name="Howden B."/>
            <person name="Hertweck C."/>
            <person name="Stinear T.P."/>
            <person name="Pidot S.J."/>
        </authorList>
    </citation>
    <scope>NUCLEOTIDE SEQUENCE [LARGE SCALE GENOMIC DNA]</scope>
    <source>
        <strain evidence="2 3">AUSMDU00012717</strain>
    </source>
</reference>
<accession>A0A6G9YKV2</accession>
<dbReference type="Proteomes" id="UP000503540">
    <property type="component" value="Chromosome"/>
</dbReference>
<name>A0A6G9YKV2_9NOCA</name>
<dbReference type="RefSeq" id="WP_167476405.1">
    <property type="nucleotide sequence ID" value="NZ_CP046172.1"/>
</dbReference>
<gene>
    <name evidence="2" type="ORF">F5544_30460</name>
</gene>
<evidence type="ECO:0000313" key="3">
    <source>
        <dbReference type="Proteomes" id="UP000503540"/>
    </source>
</evidence>
<evidence type="ECO:0000256" key="1">
    <source>
        <dbReference type="SAM" id="MobiDB-lite"/>
    </source>
</evidence>
<proteinExistence type="predicted"/>
<feature type="region of interest" description="Disordered" evidence="1">
    <location>
        <begin position="44"/>
        <end position="63"/>
    </location>
</feature>
<protein>
    <submittedName>
        <fullName evidence="2">Uncharacterized protein</fullName>
    </submittedName>
</protein>
<dbReference type="EMBL" id="CP046172">
    <property type="protein sequence ID" value="QIS13935.1"/>
    <property type="molecule type" value="Genomic_DNA"/>
</dbReference>
<feature type="region of interest" description="Disordered" evidence="1">
    <location>
        <begin position="140"/>
        <end position="171"/>
    </location>
</feature>
<evidence type="ECO:0000313" key="2">
    <source>
        <dbReference type="EMBL" id="QIS13935.1"/>
    </source>
</evidence>
<sequence>MSGEVDDAVRESGTAASKLLQALTALAQLHQVAVEAAVRAADRAEQGRERQARQLEFRERAQDRKQQRRLEALRLRRELQKHQDVLEVPQLRQQLAQLERRAGEARMAAYDAVRRLEPAAHAEWTGYLSDAGIDTSPYEEAAVGKDDPAGTEPSTSRSSERTETSNEFEGQVLVEPEQYQNVSVSNENTGAATYLDVDVTEDLVTAAFPDGGELTPDALSGARFDEPSEVAEDLSETAAYVDPTLNEWCGDD</sequence>
<dbReference type="AlphaFoldDB" id="A0A6G9YKV2"/>
<dbReference type="KEGG" id="nah:F5544_30460"/>
<keyword evidence="3" id="KW-1185">Reference proteome</keyword>
<feature type="region of interest" description="Disordered" evidence="1">
    <location>
        <begin position="226"/>
        <end position="252"/>
    </location>
</feature>